<reference evidence="2 3" key="1">
    <citation type="journal article" date="2015" name="Proc. Natl. Acad. Sci. U.S.A.">
        <title>The resurrection genome of Boea hygrometrica: A blueprint for survival of dehydration.</title>
        <authorList>
            <person name="Xiao L."/>
            <person name="Yang G."/>
            <person name="Zhang L."/>
            <person name="Yang X."/>
            <person name="Zhao S."/>
            <person name="Ji Z."/>
            <person name="Zhou Q."/>
            <person name="Hu M."/>
            <person name="Wang Y."/>
            <person name="Chen M."/>
            <person name="Xu Y."/>
            <person name="Jin H."/>
            <person name="Xiao X."/>
            <person name="Hu G."/>
            <person name="Bao F."/>
            <person name="Hu Y."/>
            <person name="Wan P."/>
            <person name="Li L."/>
            <person name="Deng X."/>
            <person name="Kuang T."/>
            <person name="Xiang C."/>
            <person name="Zhu J.K."/>
            <person name="Oliver M.J."/>
            <person name="He Y."/>
        </authorList>
    </citation>
    <scope>NUCLEOTIDE SEQUENCE [LARGE SCALE GENOMIC DNA]</scope>
    <source>
        <strain evidence="3">cv. XS01</strain>
    </source>
</reference>
<evidence type="ECO:0000256" key="1">
    <source>
        <dbReference type="SAM" id="MobiDB-lite"/>
    </source>
</evidence>
<proteinExistence type="predicted"/>
<gene>
    <name evidence="2" type="ORF">F511_30098</name>
</gene>
<accession>A0A2Z7CZI2</accession>
<feature type="region of interest" description="Disordered" evidence="1">
    <location>
        <begin position="1"/>
        <end position="40"/>
    </location>
</feature>
<feature type="compositionally biased region" description="Basic and acidic residues" evidence="1">
    <location>
        <begin position="9"/>
        <end position="21"/>
    </location>
</feature>
<sequence>MQPNSISRIDSHMHDEVHDEQDGQDDGDQDRKDDGDNNVDNLKEAVVTKTEHYNTNRIYIIKVKSNEKLIRVFATSSGVARALALSRGANSLRKRSKLGVSSEDPDPTLYRALVFSHPSRDLNIEGASSDTLPASSDELFVVADTKRSAIHSPVARRAQALRCGGGSSRLRLIWLHQLAPSVGKYRRKNSKCHRRGRERRVTLERQAARKV</sequence>
<evidence type="ECO:0000313" key="3">
    <source>
        <dbReference type="Proteomes" id="UP000250235"/>
    </source>
</evidence>
<name>A0A2Z7CZI2_9LAMI</name>
<dbReference type="AlphaFoldDB" id="A0A2Z7CZI2"/>
<organism evidence="2 3">
    <name type="scientific">Dorcoceras hygrometricum</name>
    <dbReference type="NCBI Taxonomy" id="472368"/>
    <lineage>
        <taxon>Eukaryota</taxon>
        <taxon>Viridiplantae</taxon>
        <taxon>Streptophyta</taxon>
        <taxon>Embryophyta</taxon>
        <taxon>Tracheophyta</taxon>
        <taxon>Spermatophyta</taxon>
        <taxon>Magnoliopsida</taxon>
        <taxon>eudicotyledons</taxon>
        <taxon>Gunneridae</taxon>
        <taxon>Pentapetalae</taxon>
        <taxon>asterids</taxon>
        <taxon>lamiids</taxon>
        <taxon>Lamiales</taxon>
        <taxon>Gesneriaceae</taxon>
        <taxon>Didymocarpoideae</taxon>
        <taxon>Trichosporeae</taxon>
        <taxon>Loxocarpinae</taxon>
        <taxon>Dorcoceras</taxon>
    </lineage>
</organism>
<evidence type="ECO:0000313" key="2">
    <source>
        <dbReference type="EMBL" id="KZV51685.1"/>
    </source>
</evidence>
<keyword evidence="3" id="KW-1185">Reference proteome</keyword>
<dbReference type="EMBL" id="KQ991576">
    <property type="protein sequence ID" value="KZV51685.1"/>
    <property type="molecule type" value="Genomic_DNA"/>
</dbReference>
<protein>
    <submittedName>
        <fullName evidence="2">Ferredoxin-5, chloroplastic-like</fullName>
    </submittedName>
</protein>
<dbReference type="Proteomes" id="UP000250235">
    <property type="component" value="Unassembled WGS sequence"/>
</dbReference>